<protein>
    <recommendedName>
        <fullName evidence="2">DUF7282 domain-containing protein</fullName>
    </recommendedName>
</protein>
<comment type="caution">
    <text evidence="3">The sequence shown here is derived from an EMBL/GenBank/DDBJ whole genome shotgun (WGS) entry which is preliminary data.</text>
</comment>
<dbReference type="AlphaFoldDB" id="A0A1G2MJB8"/>
<keyword evidence="1" id="KW-1133">Transmembrane helix</keyword>
<dbReference type="EMBL" id="MHRM01000014">
    <property type="protein sequence ID" value="OHA23967.1"/>
    <property type="molecule type" value="Genomic_DNA"/>
</dbReference>
<keyword evidence="1" id="KW-0812">Transmembrane</keyword>
<name>A0A1G2MJB8_9BACT</name>
<reference evidence="3 4" key="1">
    <citation type="journal article" date="2016" name="Nat. Commun.">
        <title>Thousands of microbial genomes shed light on interconnected biogeochemical processes in an aquifer system.</title>
        <authorList>
            <person name="Anantharaman K."/>
            <person name="Brown C.T."/>
            <person name="Hug L.A."/>
            <person name="Sharon I."/>
            <person name="Castelle C.J."/>
            <person name="Probst A.J."/>
            <person name="Thomas B.C."/>
            <person name="Singh A."/>
            <person name="Wilkins M.J."/>
            <person name="Karaoz U."/>
            <person name="Brodie E.L."/>
            <person name="Williams K.H."/>
            <person name="Hubbard S.S."/>
            <person name="Banfield J.F."/>
        </authorList>
    </citation>
    <scope>NUCLEOTIDE SEQUENCE [LARGE SCALE GENOMIC DNA]</scope>
</reference>
<dbReference type="STRING" id="1802308.A3D50_02035"/>
<sequence>MEPQTGIKTWQWVVTVIVIIALIVIGIMVFGGNKASAPTTIEDSSNITSDNNTGEINRIVMSDQYPGNVVYVSSVQLARPGWVVIHTNENGKPGKVIGSSYFEAGINPGRITLTQPAVEGGTYYAMLHTDDGDKKFNETTDVALKDASGNIIMKLFRVSASVGEEFKG</sequence>
<keyword evidence="1" id="KW-0472">Membrane</keyword>
<organism evidence="3 4">
    <name type="scientific">Candidatus Taylorbacteria bacterium RIFCSPHIGHO2_02_FULL_44_12</name>
    <dbReference type="NCBI Taxonomy" id="1802308"/>
    <lineage>
        <taxon>Bacteria</taxon>
        <taxon>Candidatus Tayloriibacteriota</taxon>
    </lineage>
</organism>
<evidence type="ECO:0000313" key="3">
    <source>
        <dbReference type="EMBL" id="OHA23967.1"/>
    </source>
</evidence>
<evidence type="ECO:0000256" key="1">
    <source>
        <dbReference type="SAM" id="Phobius"/>
    </source>
</evidence>
<gene>
    <name evidence="3" type="ORF">A3D50_02035</name>
</gene>
<evidence type="ECO:0000313" key="4">
    <source>
        <dbReference type="Proteomes" id="UP000178413"/>
    </source>
</evidence>
<proteinExistence type="predicted"/>
<feature type="transmembrane region" description="Helical" evidence="1">
    <location>
        <begin position="12"/>
        <end position="31"/>
    </location>
</feature>
<feature type="domain" description="DUF7282" evidence="2">
    <location>
        <begin position="59"/>
        <end position="154"/>
    </location>
</feature>
<accession>A0A1G2MJB8</accession>
<dbReference type="Proteomes" id="UP000178413">
    <property type="component" value="Unassembled WGS sequence"/>
</dbReference>
<dbReference type="Pfam" id="PF23951">
    <property type="entry name" value="DUF7282"/>
    <property type="match status" value="1"/>
</dbReference>
<evidence type="ECO:0000259" key="2">
    <source>
        <dbReference type="Pfam" id="PF23951"/>
    </source>
</evidence>
<dbReference type="InterPro" id="IPR055706">
    <property type="entry name" value="Slg1/2_DUF7282"/>
</dbReference>